<dbReference type="RefSeq" id="NP_001187161.1">
    <property type="nucleotide sequence ID" value="NM_001200232.1"/>
</dbReference>
<reference evidence="11" key="3">
    <citation type="journal article" date="2012" name="BMC Genomics">
        <title>Efficient assembly and annotation of the transcriptome of catfish by RNA-Seq analysis of a doubled haploid homozygote.</title>
        <authorList>
            <person name="Liu S."/>
            <person name="Zhang Y."/>
            <person name="Zhou Z."/>
            <person name="Waldbieser G."/>
            <person name="Sun F."/>
            <person name="Lu J."/>
            <person name="Zhang J."/>
            <person name="Jiang Y."/>
            <person name="Zhang H."/>
            <person name="Wang X."/>
            <person name="Rajendran K.V."/>
            <person name="Khoo L."/>
            <person name="Kucuktas H."/>
            <person name="Peatman E."/>
            <person name="Liu Z."/>
        </authorList>
    </citation>
    <scope>NUCLEOTIDE SEQUENCE</scope>
</reference>
<dbReference type="GO" id="GO:0098552">
    <property type="term" value="C:side of membrane"/>
    <property type="evidence" value="ECO:0007669"/>
    <property type="project" value="UniProtKB-KW"/>
</dbReference>
<evidence type="ECO:0000256" key="3">
    <source>
        <dbReference type="ARBA" id="ARBA00022729"/>
    </source>
</evidence>
<reference evidence="9" key="1">
    <citation type="submission" date="2006-07" db="EMBL/GenBank/DDBJ databases">
        <authorList>
            <person name="Yeh H.-Y."/>
            <person name="Klesius P.H."/>
        </authorList>
    </citation>
    <scope>NUCLEOTIDE SEQUENCE</scope>
    <source>
        <tissue evidence="9">Liver</tissue>
    </source>
</reference>
<dbReference type="Gene3D" id="2.10.60.10">
    <property type="entry name" value="CD59"/>
    <property type="match status" value="1"/>
</dbReference>
<sequence>MKVFVQVSVVFVLALIGLGSAIKCYNRVDYTGKCNNTIHCGGHNDGCLILRERNGKIYRQCIRYSDCKSAILSTMFPHVASFTHDCCDKDLCNGASVSAARTSVMAMLLSLALFWWCII</sequence>
<reference evidence="11" key="5">
    <citation type="submission" date="2025-04" db="UniProtKB">
        <authorList>
            <consortium name="RefSeq"/>
        </authorList>
    </citation>
    <scope>IDENTIFICATION</scope>
</reference>
<dbReference type="InterPro" id="IPR056949">
    <property type="entry name" value="CD59"/>
</dbReference>
<dbReference type="EMBL" id="DQ863511">
    <property type="protein sequence ID" value="ABI18969.1"/>
    <property type="molecule type" value="mRNA"/>
</dbReference>
<evidence type="ECO:0000256" key="5">
    <source>
        <dbReference type="ARBA" id="ARBA00023157"/>
    </source>
</evidence>
<proteinExistence type="evidence at transcript level"/>
<evidence type="ECO:0000256" key="7">
    <source>
        <dbReference type="ARBA" id="ARBA00023288"/>
    </source>
</evidence>
<dbReference type="GeneID" id="100304990"/>
<dbReference type="AlphaFoldDB" id="Q0GHR1"/>
<dbReference type="Proteomes" id="UP000221080">
    <property type="component" value="Chromosome 27"/>
</dbReference>
<feature type="signal peptide" evidence="8">
    <location>
        <begin position="1"/>
        <end position="21"/>
    </location>
</feature>
<evidence type="ECO:0000256" key="2">
    <source>
        <dbReference type="ARBA" id="ARBA00022622"/>
    </source>
</evidence>
<dbReference type="OrthoDB" id="10011411at2759"/>
<dbReference type="KEGG" id="ipu:100304990"/>
<feature type="chain" id="PRO_5011323890" evidence="8 11">
    <location>
        <begin position="22"/>
        <end position="119"/>
    </location>
</feature>
<accession>Q0GHR1</accession>
<keyword evidence="10" id="KW-1185">Reference proteome</keyword>
<keyword evidence="2" id="KW-0336">GPI-anchor</keyword>
<comment type="subcellular location">
    <subcellularLocation>
        <location evidence="1">Membrane</location>
        <topology evidence="1">Lipid-anchor</topology>
        <topology evidence="1">GPI-anchor</topology>
    </subcellularLocation>
</comment>
<dbReference type="CDD" id="cd23554">
    <property type="entry name" value="TFP_LU_ECD_CD59"/>
    <property type="match status" value="1"/>
</dbReference>
<dbReference type="SUPFAM" id="SSF57302">
    <property type="entry name" value="Snake toxin-like"/>
    <property type="match status" value="1"/>
</dbReference>
<dbReference type="Pfam" id="PF25152">
    <property type="entry name" value="CD59"/>
    <property type="match status" value="1"/>
</dbReference>
<evidence type="ECO:0000256" key="8">
    <source>
        <dbReference type="SAM" id="SignalP"/>
    </source>
</evidence>
<keyword evidence="5" id="KW-1015">Disulfide bond</keyword>
<organism evidence="9">
    <name type="scientific">Ictalurus punctatus</name>
    <name type="common">Channel catfish</name>
    <name type="synonym">Silurus punctatus</name>
    <dbReference type="NCBI Taxonomy" id="7998"/>
    <lineage>
        <taxon>Eukaryota</taxon>
        <taxon>Metazoa</taxon>
        <taxon>Chordata</taxon>
        <taxon>Craniata</taxon>
        <taxon>Vertebrata</taxon>
        <taxon>Euteleostomi</taxon>
        <taxon>Actinopterygii</taxon>
        <taxon>Neopterygii</taxon>
        <taxon>Teleostei</taxon>
        <taxon>Ostariophysi</taxon>
        <taxon>Siluriformes</taxon>
        <taxon>Ictaluridae</taxon>
        <taxon>Ictalurus</taxon>
    </lineage>
</organism>
<keyword evidence="4" id="KW-0472">Membrane</keyword>
<evidence type="ECO:0000313" key="11">
    <source>
        <dbReference type="RefSeq" id="NP_001187161.1"/>
    </source>
</evidence>
<dbReference type="STRING" id="7998.ENSIPUP00000003755"/>
<dbReference type="InterPro" id="IPR045860">
    <property type="entry name" value="Snake_toxin-like_sf"/>
</dbReference>
<evidence type="ECO:0000256" key="4">
    <source>
        <dbReference type="ARBA" id="ARBA00023136"/>
    </source>
</evidence>
<evidence type="ECO:0000313" key="10">
    <source>
        <dbReference type="Proteomes" id="UP000221080"/>
    </source>
</evidence>
<evidence type="ECO:0000256" key="6">
    <source>
        <dbReference type="ARBA" id="ARBA00023180"/>
    </source>
</evidence>
<evidence type="ECO:0000256" key="1">
    <source>
        <dbReference type="ARBA" id="ARBA00004589"/>
    </source>
</evidence>
<reference evidence="9 11" key="2">
    <citation type="journal article" date="2007" name="Vet. Immunol. Immunopathol.">
        <title>Molecular cloning and expression of channel catfish, Ictalurus punctatus, complement membrane attack complex inhibitor CD59.</title>
        <authorList>
            <person name="Yeh H.Y."/>
            <person name="Klesius P.H."/>
        </authorList>
    </citation>
    <scope>NUCLEOTIDE SEQUENCE</scope>
    <source>
        <tissue evidence="9">Liver</tissue>
    </source>
</reference>
<keyword evidence="6" id="KW-0325">Glycoprotein</keyword>
<keyword evidence="7" id="KW-0449">Lipoprotein</keyword>
<dbReference type="PANTHER" id="PTHR10036">
    <property type="entry name" value="CD59 GLYCOPROTEIN"/>
    <property type="match status" value="1"/>
</dbReference>
<name>Q0GHR1_ICTPU</name>
<dbReference type="CTD" id="12509"/>
<evidence type="ECO:0000313" key="9">
    <source>
        <dbReference type="EMBL" id="ABI18969.1"/>
    </source>
</evidence>
<keyword evidence="3 8" id="KW-0732">Signal</keyword>
<reference evidence="10" key="4">
    <citation type="journal article" date="2016" name="Nat. Commun.">
        <title>The channel catfish genome sequence provides insights into the evolution of scale formation in teleosts.</title>
        <authorList>
            <person name="Liu Z."/>
            <person name="Liu S."/>
            <person name="Yao J."/>
            <person name="Bao L."/>
            <person name="Zhang J."/>
            <person name="Li Y."/>
            <person name="Jiang C."/>
            <person name="Sun L."/>
            <person name="Wang R."/>
            <person name="Zhang Y."/>
            <person name="Zhou T."/>
            <person name="Zeng Q."/>
            <person name="Fu Q."/>
            <person name="Gao S."/>
            <person name="Li N."/>
            <person name="Koren S."/>
            <person name="Jiang Y."/>
            <person name="Zimin A."/>
            <person name="Xu P."/>
            <person name="Phillippy A.M."/>
            <person name="Geng X."/>
            <person name="Song L."/>
            <person name="Sun F."/>
            <person name="Li C."/>
            <person name="Wang X."/>
            <person name="Chen A."/>
            <person name="Jin Y."/>
            <person name="Yuan Z."/>
            <person name="Yang Y."/>
            <person name="Tan S."/>
            <person name="Peatman E."/>
            <person name="Lu J."/>
            <person name="Qin Z."/>
            <person name="Dunham R."/>
            <person name="Li Z."/>
            <person name="Sonstegard T."/>
            <person name="Feng J."/>
            <person name="Danzmann R.G."/>
            <person name="Schroeder S."/>
            <person name="Scheffler B."/>
            <person name="Duke M.V."/>
            <person name="Ballard L."/>
            <person name="Kucuktas H."/>
            <person name="Kaltenboeck L."/>
            <person name="Liu H."/>
            <person name="Armbruster J."/>
            <person name="Xie Y."/>
            <person name="Kirby M.L."/>
            <person name="Tian Y."/>
            <person name="Flanagan M.E."/>
            <person name="Mu W."/>
            <person name="Waldbieser G.C."/>
        </authorList>
    </citation>
    <scope>NUCLEOTIDE SEQUENCE [LARGE SCALE GENOMIC DNA]</scope>
    <source>
        <strain evidence="10">SDA103</strain>
    </source>
</reference>
<protein>
    <submittedName>
        <fullName evidence="9 11">CD59</fullName>
    </submittedName>
</protein>
<dbReference type="PANTHER" id="PTHR10036:SF13">
    <property type="entry name" value="CD59 MOLECULE (CD59 BLOOD GROUP)"/>
    <property type="match status" value="1"/>
</dbReference>
<gene>
    <name evidence="11" type="primary">cd59</name>
</gene>